<proteinExistence type="predicted"/>
<reference evidence="2 3" key="1">
    <citation type="submission" date="2023-01" db="EMBL/GenBank/DDBJ databases">
        <title>Vibrio sp. KJ40-1 sp.nov, isolated from marine algae.</title>
        <authorList>
            <person name="Butt M."/>
            <person name="Kim J.M.J."/>
            <person name="Jeon C.O.C."/>
        </authorList>
    </citation>
    <scope>NUCLEOTIDE SEQUENCE [LARGE SCALE GENOMIC DNA]</scope>
    <source>
        <strain evidence="2 3">KJ40-1</strain>
    </source>
</reference>
<keyword evidence="1" id="KW-0732">Signal</keyword>
<keyword evidence="3" id="KW-1185">Reference proteome</keyword>
<dbReference type="Proteomes" id="UP001210678">
    <property type="component" value="Unassembled WGS sequence"/>
</dbReference>
<comment type="caution">
    <text evidence="2">The sequence shown here is derived from an EMBL/GenBank/DDBJ whole genome shotgun (WGS) entry which is preliminary data.</text>
</comment>
<accession>A0ABT4YXG9</accession>
<evidence type="ECO:0000256" key="1">
    <source>
        <dbReference type="SAM" id="SignalP"/>
    </source>
</evidence>
<feature type="chain" id="PRO_5045525574" evidence="1">
    <location>
        <begin position="22"/>
        <end position="387"/>
    </location>
</feature>
<dbReference type="RefSeq" id="WP_272140763.1">
    <property type="nucleotide sequence ID" value="NZ_JAQLOI010000003.1"/>
</dbReference>
<dbReference type="Gene3D" id="2.40.160.60">
    <property type="entry name" value="Outer membrane protein transport protein (OMPP1/FadL/TodX)"/>
    <property type="match status" value="1"/>
</dbReference>
<sequence length="387" mass="42119">MTKLRLSIAIVFTLTSSYSTAASYSVDARGDAMGGVGVVSASYLTAPFYNPAMGAIYRRNDDAGMLLPGIGIAYNDQNKLVDNIDKMADLLEGIDVNDSSSYTQENIDELDAVMNDMEGDNARVELGAVAAFGIPNPYISTTIFGKAYAESFVAADISASDDTLDKATESKVNAVSIAFLEAGASLAKYQTVFGQHMSFGVTPKIQRINTYIYSASVDNYDIKDVFENSTSESTFNFDIGALWFYGPFRVGVAGTNLISRDIETQVITTSSGSSSTYTYQLRPQYTIGAGFVADYFSLSADYDVTEDKRFDQFDDNTQWLRVGMEIDIMRQLQLRAGYKLNLAYEDNDGTITGGIGLSPLGLFEIDLAVSYTNEDSMGAYANFLATY</sequence>
<feature type="signal peptide" evidence="1">
    <location>
        <begin position="1"/>
        <end position="21"/>
    </location>
</feature>
<gene>
    <name evidence="2" type="ORF">PGX00_22440</name>
</gene>
<dbReference type="InterPro" id="IPR032811">
    <property type="entry name" value="Put_conjugal_transfer"/>
</dbReference>
<name>A0ABT4YXG9_9VIBR</name>
<dbReference type="EMBL" id="JAQLOI010000003">
    <property type="protein sequence ID" value="MDB1126278.1"/>
    <property type="molecule type" value="Genomic_DNA"/>
</dbReference>
<evidence type="ECO:0000313" key="2">
    <source>
        <dbReference type="EMBL" id="MDB1126278.1"/>
    </source>
</evidence>
<protein>
    <submittedName>
        <fullName evidence="2">Conjugal transfer protein TraF</fullName>
    </submittedName>
</protein>
<dbReference type="Pfam" id="PF13729">
    <property type="entry name" value="TraF_2"/>
    <property type="match status" value="1"/>
</dbReference>
<organism evidence="2 3">
    <name type="scientific">Vibrio algarum</name>
    <dbReference type="NCBI Taxonomy" id="3020714"/>
    <lineage>
        <taxon>Bacteria</taxon>
        <taxon>Pseudomonadati</taxon>
        <taxon>Pseudomonadota</taxon>
        <taxon>Gammaproteobacteria</taxon>
        <taxon>Vibrionales</taxon>
        <taxon>Vibrionaceae</taxon>
        <taxon>Vibrio</taxon>
    </lineage>
</organism>
<evidence type="ECO:0000313" key="3">
    <source>
        <dbReference type="Proteomes" id="UP001210678"/>
    </source>
</evidence>